<protein>
    <submittedName>
        <fullName evidence="1">Uncharacterized protein</fullName>
    </submittedName>
</protein>
<organism evidence="1">
    <name type="scientific">uncultured Alphaproteobacteria bacterium</name>
    <dbReference type="NCBI Taxonomy" id="91750"/>
    <lineage>
        <taxon>Bacteria</taxon>
        <taxon>Pseudomonadati</taxon>
        <taxon>Pseudomonadota</taxon>
        <taxon>Alphaproteobacteria</taxon>
        <taxon>environmental samples</taxon>
    </lineage>
</organism>
<dbReference type="AlphaFoldDB" id="A0A6G8F2J5"/>
<proteinExistence type="predicted"/>
<dbReference type="EMBL" id="MN990730">
    <property type="protein sequence ID" value="QIM10402.1"/>
    <property type="molecule type" value="Genomic_DNA"/>
</dbReference>
<name>A0A6G8F2J5_9PROT</name>
<evidence type="ECO:0000313" key="1">
    <source>
        <dbReference type="EMBL" id="QIM10402.1"/>
    </source>
</evidence>
<accession>A0A6G8F2J5</accession>
<reference evidence="1" key="1">
    <citation type="journal article" date="2020" name="J. ISSAAS">
        <title>Lactobacilli and other gastrointestinal microbiota of Peromyscus leucopus, reservoir host for agents of Lyme disease and other zoonoses in North America.</title>
        <authorList>
            <person name="Milovic A."/>
            <person name="Bassam K."/>
            <person name="Shao H."/>
            <person name="Chatzistamou I."/>
            <person name="Tufts D.M."/>
            <person name="Diuk-Wasser M."/>
            <person name="Barbour A.G."/>
        </authorList>
    </citation>
    <scope>NUCLEOTIDE SEQUENCE</scope>
    <source>
        <strain evidence="1">LL90</strain>
    </source>
</reference>
<sequence length="76" mass="8905">MARATKDKSFQNSCAHEILLINKIYESFEALEDTLGKLKLEEPLFITYMAKKSFADKVFNQIKHNHEKLQAQKYLN</sequence>
<gene>
    <name evidence="1" type="ORF">PlAlph_2940</name>
</gene>